<keyword evidence="1" id="KW-0862">Zinc</keyword>
<dbReference type="EMBL" id="QRBI01000093">
    <property type="protein sequence ID" value="RMC20139.1"/>
    <property type="molecule type" value="Genomic_DNA"/>
</dbReference>
<dbReference type="Gene3D" id="4.10.60.10">
    <property type="entry name" value="Zinc finger, CCHC-type"/>
    <property type="match status" value="1"/>
</dbReference>
<accession>A0A3M0L3M6</accession>
<dbReference type="SUPFAM" id="SSF57756">
    <property type="entry name" value="Retrovirus zinc finger-like domains"/>
    <property type="match status" value="1"/>
</dbReference>
<evidence type="ECO:0000313" key="3">
    <source>
        <dbReference type="EMBL" id="RMC20139.1"/>
    </source>
</evidence>
<keyword evidence="1" id="KW-0863">Zinc-finger</keyword>
<protein>
    <recommendedName>
        <fullName evidence="2">CCHC-type domain-containing protein</fullName>
    </recommendedName>
</protein>
<dbReference type="PROSITE" id="PS50158">
    <property type="entry name" value="ZF_CCHC"/>
    <property type="match status" value="1"/>
</dbReference>
<evidence type="ECO:0000313" key="4">
    <source>
        <dbReference type="Proteomes" id="UP000269221"/>
    </source>
</evidence>
<dbReference type="InterPro" id="IPR001878">
    <property type="entry name" value="Znf_CCHC"/>
</dbReference>
<evidence type="ECO:0000259" key="2">
    <source>
        <dbReference type="PROSITE" id="PS50158"/>
    </source>
</evidence>
<proteinExistence type="predicted"/>
<name>A0A3M0L3M6_HIRRU</name>
<evidence type="ECO:0000256" key="1">
    <source>
        <dbReference type="PROSITE-ProRule" id="PRU00047"/>
    </source>
</evidence>
<gene>
    <name evidence="3" type="ORF">DUI87_00985</name>
</gene>
<reference evidence="3 4" key="1">
    <citation type="submission" date="2018-07" db="EMBL/GenBank/DDBJ databases">
        <title>A high quality draft genome assembly of the barn swallow (H. rustica rustica).</title>
        <authorList>
            <person name="Formenti G."/>
            <person name="Chiara M."/>
            <person name="Poveda L."/>
            <person name="Francoijs K.-J."/>
            <person name="Bonisoli-Alquati A."/>
            <person name="Canova L."/>
            <person name="Gianfranceschi L."/>
            <person name="Horner D.S."/>
            <person name="Saino N."/>
        </authorList>
    </citation>
    <scope>NUCLEOTIDE SEQUENCE [LARGE SCALE GENOMIC DNA]</scope>
    <source>
        <strain evidence="3">Chelidonia</strain>
        <tissue evidence="3">Blood</tissue>
    </source>
</reference>
<organism evidence="3 4">
    <name type="scientific">Hirundo rustica rustica</name>
    <dbReference type="NCBI Taxonomy" id="333673"/>
    <lineage>
        <taxon>Eukaryota</taxon>
        <taxon>Metazoa</taxon>
        <taxon>Chordata</taxon>
        <taxon>Craniata</taxon>
        <taxon>Vertebrata</taxon>
        <taxon>Euteleostomi</taxon>
        <taxon>Archelosauria</taxon>
        <taxon>Archosauria</taxon>
        <taxon>Dinosauria</taxon>
        <taxon>Saurischia</taxon>
        <taxon>Theropoda</taxon>
        <taxon>Coelurosauria</taxon>
        <taxon>Aves</taxon>
        <taxon>Neognathae</taxon>
        <taxon>Neoaves</taxon>
        <taxon>Telluraves</taxon>
        <taxon>Australaves</taxon>
        <taxon>Passeriformes</taxon>
        <taxon>Sylvioidea</taxon>
        <taxon>Hirundinidae</taxon>
        <taxon>Hirundo</taxon>
    </lineage>
</organism>
<dbReference type="AlphaFoldDB" id="A0A3M0L3M6"/>
<dbReference type="Pfam" id="PF00098">
    <property type="entry name" value="zf-CCHC"/>
    <property type="match status" value="1"/>
</dbReference>
<dbReference type="GO" id="GO:0008270">
    <property type="term" value="F:zinc ion binding"/>
    <property type="evidence" value="ECO:0007669"/>
    <property type="project" value="UniProtKB-KW"/>
</dbReference>
<keyword evidence="1" id="KW-0479">Metal-binding</keyword>
<dbReference type="Proteomes" id="UP000269221">
    <property type="component" value="Unassembled WGS sequence"/>
</dbReference>
<dbReference type="SMART" id="SM00343">
    <property type="entry name" value="ZnF_C2HC"/>
    <property type="match status" value="1"/>
</dbReference>
<keyword evidence="4" id="KW-1185">Reference proteome</keyword>
<comment type="caution">
    <text evidence="3">The sequence shown here is derived from an EMBL/GenBank/DDBJ whole genome shotgun (WGS) entry which is preliminary data.</text>
</comment>
<dbReference type="GO" id="GO:0003676">
    <property type="term" value="F:nucleic acid binding"/>
    <property type="evidence" value="ECO:0007669"/>
    <property type="project" value="InterPro"/>
</dbReference>
<dbReference type="InterPro" id="IPR036875">
    <property type="entry name" value="Znf_CCHC_sf"/>
</dbReference>
<dbReference type="OrthoDB" id="9386882at2759"/>
<sequence length="172" mass="18864">MVEACSKVGTPQHIASIQASIWGEQIENIIKAQNENFKEALATLQQNNSTTTMVARLVEGQCYQCGKQGHFKKNCPKLAKTAKLTGCLSKMQKRKASADRNKELTVLAKSLRPPLIIPQNTSIAKAIAMPSHAVEQDMPVFHQQDFPLATSGDPIVDAVWSPIVNDNRVDPD</sequence>
<feature type="domain" description="CCHC-type" evidence="2">
    <location>
        <begin position="62"/>
        <end position="77"/>
    </location>
</feature>